<evidence type="ECO:0000256" key="5">
    <source>
        <dbReference type="ARBA" id="ARBA00023157"/>
    </source>
</evidence>
<dbReference type="CDD" id="cd02972">
    <property type="entry name" value="DsbA_family"/>
    <property type="match status" value="1"/>
</dbReference>
<dbReference type="PROSITE" id="PS51352">
    <property type="entry name" value="THIOREDOXIN_2"/>
    <property type="match status" value="1"/>
</dbReference>
<accession>A0A832V1D8</accession>
<protein>
    <submittedName>
        <fullName evidence="9">Thioredoxin domain-containing protein</fullName>
    </submittedName>
</protein>
<proteinExistence type="inferred from homology"/>
<keyword evidence="4" id="KW-0560">Oxidoreductase</keyword>
<keyword evidence="6" id="KW-0676">Redox-active center</keyword>
<gene>
    <name evidence="9" type="ORF">H1016_01830</name>
</gene>
<dbReference type="SUPFAM" id="SSF52833">
    <property type="entry name" value="Thioredoxin-like"/>
    <property type="match status" value="1"/>
</dbReference>
<evidence type="ECO:0000256" key="3">
    <source>
        <dbReference type="ARBA" id="ARBA00022729"/>
    </source>
</evidence>
<comment type="similarity">
    <text evidence="1">Belongs to the thioredoxin family. DsbA subfamily.</text>
</comment>
<dbReference type="Proteomes" id="UP000646946">
    <property type="component" value="Unassembled WGS sequence"/>
</dbReference>
<evidence type="ECO:0000259" key="8">
    <source>
        <dbReference type="PROSITE" id="PS51352"/>
    </source>
</evidence>
<feature type="transmembrane region" description="Helical" evidence="7">
    <location>
        <begin position="12"/>
        <end position="34"/>
    </location>
</feature>
<dbReference type="Pfam" id="PF01323">
    <property type="entry name" value="DSBA"/>
    <property type="match status" value="1"/>
</dbReference>
<organism evidence="9 10">
    <name type="scientific">Candidatus Naiadarchaeum limnaeum</name>
    <dbReference type="NCBI Taxonomy" id="2756139"/>
    <lineage>
        <taxon>Archaea</taxon>
        <taxon>Candidatus Undinarchaeota</taxon>
        <taxon>Candidatus Undinarchaeia</taxon>
        <taxon>Candidatus Naiadarchaeales</taxon>
        <taxon>Candidatus Naiadarchaeaceae</taxon>
        <taxon>Candidatus Naiadarchaeum</taxon>
    </lineage>
</organism>
<keyword evidence="3" id="KW-0732">Signal</keyword>
<evidence type="ECO:0000256" key="6">
    <source>
        <dbReference type="ARBA" id="ARBA00023284"/>
    </source>
</evidence>
<evidence type="ECO:0000256" key="7">
    <source>
        <dbReference type="SAM" id="Phobius"/>
    </source>
</evidence>
<dbReference type="InterPro" id="IPR012336">
    <property type="entry name" value="Thioredoxin-like_fold"/>
</dbReference>
<name>A0A832V1D8_9ARCH</name>
<keyword evidence="10" id="KW-1185">Reference proteome</keyword>
<dbReference type="PANTHER" id="PTHR13887">
    <property type="entry name" value="GLUTATHIONE S-TRANSFERASE KAPPA"/>
    <property type="match status" value="1"/>
</dbReference>
<reference evidence="9 10" key="1">
    <citation type="journal article" name="Nat. Commun.">
        <title>Undinarchaeota illuminate DPANN phylogeny and the impact of gene transfer on archaeal evolution.</title>
        <authorList>
            <person name="Dombrowski N."/>
            <person name="Williams T.A."/>
            <person name="Sun J."/>
            <person name="Woodcroft B.J."/>
            <person name="Lee J.H."/>
            <person name="Minh B.Q."/>
            <person name="Rinke C."/>
            <person name="Spang A."/>
        </authorList>
    </citation>
    <scope>NUCLEOTIDE SEQUENCE [LARGE SCALE GENOMIC DNA]</scope>
    <source>
        <strain evidence="9">MAG_bin1129</strain>
    </source>
</reference>
<keyword evidence="7" id="KW-0472">Membrane</keyword>
<dbReference type="AlphaFoldDB" id="A0A832V1D8"/>
<evidence type="ECO:0000256" key="4">
    <source>
        <dbReference type="ARBA" id="ARBA00023002"/>
    </source>
</evidence>
<dbReference type="InterPro" id="IPR013766">
    <property type="entry name" value="Thioredoxin_domain"/>
</dbReference>
<sequence length="250" mass="27684">MEQKSEHVQVKSSHLSILLFVFGLVVGAFAGYYFGIQQSFGTTSTGIQTSFTGDGSEGSSQGITVTRDALFTKYATDLKLNKQQFESCVDDGEYTEDVNSDYKLALALGATGTPTFVINGQLVPIGAAPYEEFKSILDKELATPSNRSMALSLVNSKDQTLGKKDAPIIMLEFSDFQCPFCGKFWKDTLPQIKKDYVDTGKVLFVYKDFPLRSIHPLAQKAAETALCAGEQGKYWEYHDTLFAKQIEWAR</sequence>
<keyword evidence="7" id="KW-0812">Transmembrane</keyword>
<dbReference type="Gene3D" id="3.40.30.10">
    <property type="entry name" value="Glutaredoxin"/>
    <property type="match status" value="2"/>
</dbReference>
<dbReference type="Pfam" id="PF13462">
    <property type="entry name" value="Thioredoxin_4"/>
    <property type="match status" value="1"/>
</dbReference>
<dbReference type="InterPro" id="IPR001853">
    <property type="entry name" value="DSBA-like_thioredoxin_dom"/>
</dbReference>
<evidence type="ECO:0000256" key="1">
    <source>
        <dbReference type="ARBA" id="ARBA00005791"/>
    </source>
</evidence>
<keyword evidence="5" id="KW-1015">Disulfide bond</keyword>
<dbReference type="GO" id="GO:0016491">
    <property type="term" value="F:oxidoreductase activity"/>
    <property type="evidence" value="ECO:0007669"/>
    <property type="project" value="UniProtKB-KW"/>
</dbReference>
<dbReference type="PANTHER" id="PTHR13887:SF14">
    <property type="entry name" value="DISULFIDE BOND FORMATION PROTEIN D"/>
    <property type="match status" value="1"/>
</dbReference>
<evidence type="ECO:0000313" key="9">
    <source>
        <dbReference type="EMBL" id="HIK00258.1"/>
    </source>
</evidence>
<evidence type="ECO:0000256" key="2">
    <source>
        <dbReference type="ARBA" id="ARBA00007787"/>
    </source>
</evidence>
<comment type="caution">
    <text evidence="9">The sequence shown here is derived from an EMBL/GenBank/DDBJ whole genome shotgun (WGS) entry which is preliminary data.</text>
</comment>
<feature type="domain" description="Thioredoxin" evidence="8">
    <location>
        <begin position="117"/>
        <end position="250"/>
    </location>
</feature>
<dbReference type="EMBL" id="DVAB01000017">
    <property type="protein sequence ID" value="HIK00258.1"/>
    <property type="molecule type" value="Genomic_DNA"/>
</dbReference>
<evidence type="ECO:0000313" key="10">
    <source>
        <dbReference type="Proteomes" id="UP000646946"/>
    </source>
</evidence>
<dbReference type="InterPro" id="IPR036249">
    <property type="entry name" value="Thioredoxin-like_sf"/>
</dbReference>
<keyword evidence="7" id="KW-1133">Transmembrane helix</keyword>
<comment type="similarity">
    <text evidence="2">Belongs to the glutaredoxin family.</text>
</comment>